<dbReference type="InterPro" id="IPR001633">
    <property type="entry name" value="EAL_dom"/>
</dbReference>
<proteinExistence type="predicted"/>
<evidence type="ECO:0000313" key="3">
    <source>
        <dbReference type="Proteomes" id="UP000494108"/>
    </source>
</evidence>
<evidence type="ECO:0000313" key="2">
    <source>
        <dbReference type="EMBL" id="CAB3714623.1"/>
    </source>
</evidence>
<feature type="domain" description="EAL" evidence="1">
    <location>
        <begin position="11"/>
        <end position="265"/>
    </location>
</feature>
<gene>
    <name evidence="2" type="primary">cph2</name>
    <name evidence="2" type="ORF">LMG3431_06219</name>
</gene>
<name>A0A6S7BHP0_9BURK</name>
<dbReference type="InterPro" id="IPR035919">
    <property type="entry name" value="EAL_sf"/>
</dbReference>
<dbReference type="PANTHER" id="PTHR33121:SF71">
    <property type="entry name" value="OXYGEN SENSOR PROTEIN DOSP"/>
    <property type="match status" value="1"/>
</dbReference>
<dbReference type="SMART" id="SM00052">
    <property type="entry name" value="EAL"/>
    <property type="match status" value="1"/>
</dbReference>
<dbReference type="PROSITE" id="PS50883">
    <property type="entry name" value="EAL"/>
    <property type="match status" value="1"/>
</dbReference>
<dbReference type="Proteomes" id="UP000494108">
    <property type="component" value="Unassembled WGS sequence"/>
</dbReference>
<accession>A0A6S7BHP0</accession>
<dbReference type="Gene3D" id="3.20.20.450">
    <property type="entry name" value="EAL domain"/>
    <property type="match status" value="1"/>
</dbReference>
<dbReference type="EMBL" id="CADIJX010000018">
    <property type="protein sequence ID" value="CAB3714623.1"/>
    <property type="molecule type" value="Genomic_DNA"/>
</dbReference>
<dbReference type="PANTHER" id="PTHR33121">
    <property type="entry name" value="CYCLIC DI-GMP PHOSPHODIESTERASE PDEF"/>
    <property type="match status" value="1"/>
</dbReference>
<protein>
    <submittedName>
        <fullName evidence="2">Phytochrome-like protein cph2</fullName>
    </submittedName>
</protein>
<keyword evidence="3" id="KW-1185">Reference proteome</keyword>
<evidence type="ECO:0000259" key="1">
    <source>
        <dbReference type="PROSITE" id="PS50883"/>
    </source>
</evidence>
<reference evidence="2 3" key="1">
    <citation type="submission" date="2020-04" db="EMBL/GenBank/DDBJ databases">
        <authorList>
            <person name="De Canck E."/>
        </authorList>
    </citation>
    <scope>NUCLEOTIDE SEQUENCE [LARGE SCALE GENOMIC DNA]</scope>
    <source>
        <strain evidence="2 3">LMG 3431</strain>
    </source>
</reference>
<dbReference type="Pfam" id="PF00563">
    <property type="entry name" value="EAL"/>
    <property type="match status" value="1"/>
</dbReference>
<sequence length="266" mass="29017">MAGQAEIEKIGQIGERGVIDMLRDPSQFQLVFQPQINLATGGIESAEALSRWQHPAWGPVPTCRLIQVISNLRLQSALFQRVTELVLEASKVLSKAGTPLPLAINACATTLATPDNPDFLHDEALRQGVELSLVKIELTEDAPVADLRALKTSLACLKRWGCEISMDDFGAGYANLGMLINLTIDELKLDKAFASSVATSRVARRSVRFALALAREMGWRVIAEGISCAAELHMMRALGCRHGQGFHLGRPMELGQLINRARIPGR</sequence>
<dbReference type="InterPro" id="IPR050706">
    <property type="entry name" value="Cyclic-di-GMP_PDE-like"/>
</dbReference>
<dbReference type="RefSeq" id="WP_175178416.1">
    <property type="nucleotide sequence ID" value="NZ_CADIJX010000018.1"/>
</dbReference>
<dbReference type="AlphaFoldDB" id="A0A6S7BHP0"/>
<organism evidence="2 3">
    <name type="scientific">Achromobacter pestifer</name>
    <dbReference type="NCBI Taxonomy" id="1353889"/>
    <lineage>
        <taxon>Bacteria</taxon>
        <taxon>Pseudomonadati</taxon>
        <taxon>Pseudomonadota</taxon>
        <taxon>Betaproteobacteria</taxon>
        <taxon>Burkholderiales</taxon>
        <taxon>Alcaligenaceae</taxon>
        <taxon>Achromobacter</taxon>
    </lineage>
</organism>
<dbReference type="CDD" id="cd01948">
    <property type="entry name" value="EAL"/>
    <property type="match status" value="1"/>
</dbReference>
<dbReference type="GO" id="GO:0071111">
    <property type="term" value="F:cyclic-guanylate-specific phosphodiesterase activity"/>
    <property type="evidence" value="ECO:0007669"/>
    <property type="project" value="InterPro"/>
</dbReference>
<dbReference type="SUPFAM" id="SSF141868">
    <property type="entry name" value="EAL domain-like"/>
    <property type="match status" value="1"/>
</dbReference>